<name>A0A948THV2_9GAMM</name>
<reference evidence="1" key="1">
    <citation type="journal article" date="2021" name="PeerJ">
        <title>Extensive microbial diversity within the chicken gut microbiome revealed by metagenomics and culture.</title>
        <authorList>
            <person name="Gilroy R."/>
            <person name="Ravi A."/>
            <person name="Getino M."/>
            <person name="Pursley I."/>
            <person name="Horton D.L."/>
            <person name="Alikhan N.F."/>
            <person name="Baker D."/>
            <person name="Gharbi K."/>
            <person name="Hall N."/>
            <person name="Watson M."/>
            <person name="Adriaenssens E.M."/>
            <person name="Foster-Nyarko E."/>
            <person name="Jarju S."/>
            <person name="Secka A."/>
            <person name="Antonio M."/>
            <person name="Oren A."/>
            <person name="Chaudhuri R.R."/>
            <person name="La Ragione R."/>
            <person name="Hildebrand F."/>
            <person name="Pallen M.J."/>
        </authorList>
    </citation>
    <scope>NUCLEOTIDE SEQUENCE</scope>
    <source>
        <strain evidence="1">378</strain>
    </source>
</reference>
<dbReference type="AlphaFoldDB" id="A0A948THV2"/>
<accession>A0A948THV2</accession>
<reference evidence="1" key="2">
    <citation type="submission" date="2021-04" db="EMBL/GenBank/DDBJ databases">
        <authorList>
            <person name="Gilroy R."/>
        </authorList>
    </citation>
    <scope>NUCLEOTIDE SEQUENCE</scope>
    <source>
        <strain evidence="1">378</strain>
    </source>
</reference>
<evidence type="ECO:0000313" key="1">
    <source>
        <dbReference type="EMBL" id="MBU3845179.1"/>
    </source>
</evidence>
<organism evidence="1 2">
    <name type="scientific">Candidatus Anaerobiospirillum pullicola</name>
    <dbReference type="NCBI Taxonomy" id="2838451"/>
    <lineage>
        <taxon>Bacteria</taxon>
        <taxon>Pseudomonadati</taxon>
        <taxon>Pseudomonadota</taxon>
        <taxon>Gammaproteobacteria</taxon>
        <taxon>Aeromonadales</taxon>
        <taxon>Succinivibrionaceae</taxon>
        <taxon>Anaerobiospirillum</taxon>
    </lineage>
</organism>
<dbReference type="Proteomes" id="UP000733611">
    <property type="component" value="Unassembled WGS sequence"/>
</dbReference>
<dbReference type="EMBL" id="JAHLFE010000208">
    <property type="protein sequence ID" value="MBU3845179.1"/>
    <property type="molecule type" value="Genomic_DNA"/>
</dbReference>
<gene>
    <name evidence="1" type="ORF">H9847_10035</name>
</gene>
<comment type="caution">
    <text evidence="1">The sequence shown here is derived from an EMBL/GenBank/DDBJ whole genome shotgun (WGS) entry which is preliminary data.</text>
</comment>
<sequence>MSVVPKWEGQLDGYDVFSIGYADSEGNELELYLGYPSYALVDPKHPDQFLYKCDDDLSITDRLIQAEEEAKRKAKRQAKSSAKS</sequence>
<evidence type="ECO:0000313" key="2">
    <source>
        <dbReference type="Proteomes" id="UP000733611"/>
    </source>
</evidence>
<protein>
    <submittedName>
        <fullName evidence="1">Uncharacterized protein</fullName>
    </submittedName>
</protein>
<proteinExistence type="predicted"/>